<protein>
    <submittedName>
        <fullName evidence="5">Quinate dehydrogenase</fullName>
    </submittedName>
</protein>
<dbReference type="CDD" id="cd01065">
    <property type="entry name" value="NAD_bind_Shikimate_DH"/>
    <property type="match status" value="1"/>
</dbReference>
<keyword evidence="3" id="KW-0028">Amino-acid biosynthesis</keyword>
<evidence type="ECO:0000313" key="6">
    <source>
        <dbReference type="Proteomes" id="UP000694232"/>
    </source>
</evidence>
<proteinExistence type="predicted"/>
<gene>
    <name evidence="5" type="ORF">KNV97_07855</name>
</gene>
<keyword evidence="2" id="KW-0521">NADP</keyword>
<dbReference type="GO" id="GO:0050661">
    <property type="term" value="F:NADP binding"/>
    <property type="evidence" value="ECO:0007669"/>
    <property type="project" value="TreeGrafter"/>
</dbReference>
<dbReference type="RefSeq" id="WP_218562847.1">
    <property type="nucleotide sequence ID" value="NZ_CP076643.1"/>
</dbReference>
<comment type="pathway">
    <text evidence="1">Metabolic intermediate biosynthesis; chorismate biosynthesis; chorismate from D-erythrose 4-phosphate and phosphoenolpyruvate: step 4/7.</text>
</comment>
<dbReference type="PANTHER" id="PTHR21089">
    <property type="entry name" value="SHIKIMATE DEHYDROGENASE"/>
    <property type="match status" value="1"/>
</dbReference>
<accession>A0A975UC23</accession>
<dbReference type="KEGG" id="vos:KNV97_07855"/>
<dbReference type="GO" id="GO:0004764">
    <property type="term" value="F:shikimate 3-dehydrogenase (NADP+) activity"/>
    <property type="evidence" value="ECO:0007669"/>
    <property type="project" value="InterPro"/>
</dbReference>
<evidence type="ECO:0000256" key="2">
    <source>
        <dbReference type="ARBA" id="ARBA00022857"/>
    </source>
</evidence>
<dbReference type="AlphaFoldDB" id="A0A975UC23"/>
<dbReference type="GO" id="GO:0009073">
    <property type="term" value="P:aromatic amino acid family biosynthetic process"/>
    <property type="evidence" value="ECO:0007669"/>
    <property type="project" value="UniProtKB-KW"/>
</dbReference>
<name>A0A975UC23_9VIBR</name>
<sequence length="274" mass="29707">MKLGLIGQHIQKSKSPQLHELLGKKLDIATSYDLFDCKLDNEQALYELLKDLKQRGYRGVNVTHPYKVWAWNIVANTFNTSAGLGALNTLIIDGEELSGTNTDCSGFVRAYQKECSDLKPGKVLMKGAGGVGRAIAFGLGMLEVEHLYIFDENTVSLQALVSDLQQAGVACSALTADAVTECALNCDGLVNATPVGHYTTPGASFSAEQVQGQRWVFDAVYTPVATEFICLARAANMSVISGFELFIHQGVDAYQWFSQRAVDSQLLSGEISVE</sequence>
<evidence type="ECO:0000313" key="5">
    <source>
        <dbReference type="EMBL" id="QXO18192.1"/>
    </source>
</evidence>
<keyword evidence="3" id="KW-0057">Aromatic amino acid biosynthesis</keyword>
<keyword evidence="6" id="KW-1185">Reference proteome</keyword>
<dbReference type="EMBL" id="CP076643">
    <property type="protein sequence ID" value="QXO18192.1"/>
    <property type="molecule type" value="Genomic_DNA"/>
</dbReference>
<organism evidence="5 6">
    <name type="scientific">Vibrio ostreae</name>
    <dbReference type="NCBI Taxonomy" id="2841925"/>
    <lineage>
        <taxon>Bacteria</taxon>
        <taxon>Pseudomonadati</taxon>
        <taxon>Pseudomonadota</taxon>
        <taxon>Gammaproteobacteria</taxon>
        <taxon>Vibrionales</taxon>
        <taxon>Vibrionaceae</taxon>
        <taxon>Vibrio</taxon>
    </lineage>
</organism>
<dbReference type="GO" id="GO:0005829">
    <property type="term" value="C:cytosol"/>
    <property type="evidence" value="ECO:0007669"/>
    <property type="project" value="TreeGrafter"/>
</dbReference>
<evidence type="ECO:0000256" key="1">
    <source>
        <dbReference type="ARBA" id="ARBA00004871"/>
    </source>
</evidence>
<dbReference type="InterPro" id="IPR022893">
    <property type="entry name" value="Shikimate_DH_fam"/>
</dbReference>
<dbReference type="GO" id="GO:0009423">
    <property type="term" value="P:chorismate biosynthetic process"/>
    <property type="evidence" value="ECO:0007669"/>
    <property type="project" value="TreeGrafter"/>
</dbReference>
<reference evidence="5" key="1">
    <citation type="submission" date="2021-06" db="EMBL/GenBank/DDBJ databases">
        <title>Vibrio nov. sp., novel gut bacterium isolated from Yellow Sea oyster.</title>
        <authorList>
            <person name="Muhammad N."/>
            <person name="Nguyen T.H."/>
            <person name="Lee Y.-J."/>
            <person name="Ko J."/>
            <person name="Kim S.-G."/>
        </authorList>
    </citation>
    <scope>NUCLEOTIDE SEQUENCE</scope>
    <source>
        <strain evidence="5">OG9-811</strain>
    </source>
</reference>
<dbReference type="Proteomes" id="UP000694232">
    <property type="component" value="Chromosome 1"/>
</dbReference>
<evidence type="ECO:0000256" key="3">
    <source>
        <dbReference type="ARBA" id="ARBA00023141"/>
    </source>
</evidence>
<dbReference type="InterPro" id="IPR013708">
    <property type="entry name" value="Shikimate_DH-bd_N"/>
</dbReference>
<dbReference type="Pfam" id="PF08501">
    <property type="entry name" value="Shikimate_dh_N"/>
    <property type="match status" value="1"/>
</dbReference>
<dbReference type="GO" id="GO:0019632">
    <property type="term" value="P:shikimate metabolic process"/>
    <property type="evidence" value="ECO:0007669"/>
    <property type="project" value="TreeGrafter"/>
</dbReference>
<feature type="domain" description="Shikimate dehydrogenase substrate binding N-terminal" evidence="4">
    <location>
        <begin position="5"/>
        <end position="90"/>
    </location>
</feature>
<dbReference type="PANTHER" id="PTHR21089:SF1">
    <property type="entry name" value="BIFUNCTIONAL 3-DEHYDROQUINATE DEHYDRATASE_SHIKIMATE DEHYDROGENASE, CHLOROPLASTIC"/>
    <property type="match status" value="1"/>
</dbReference>
<evidence type="ECO:0000259" key="4">
    <source>
        <dbReference type="Pfam" id="PF08501"/>
    </source>
</evidence>